<dbReference type="Gene3D" id="1.20.120.450">
    <property type="entry name" value="dinb family like domain"/>
    <property type="match status" value="1"/>
</dbReference>
<dbReference type="AlphaFoldDB" id="A0A840F3I6"/>
<name>A0A840F3I6_9ACTN</name>
<protein>
    <submittedName>
        <fullName evidence="3">Uncharacterized protein (TIGR03083 family)</fullName>
    </submittedName>
</protein>
<dbReference type="NCBIfam" id="TIGR03083">
    <property type="entry name" value="maleylpyruvate isomerase family mycothiol-dependent enzyme"/>
    <property type="match status" value="1"/>
</dbReference>
<evidence type="ECO:0000259" key="1">
    <source>
        <dbReference type="Pfam" id="PF07398"/>
    </source>
</evidence>
<dbReference type="InterPro" id="IPR010872">
    <property type="entry name" value="MDMPI_C-term_domain"/>
</dbReference>
<sequence>MENVAHWLESLGTEGSQICSTPAVDLARPVPTCPDWTVRDLVVHIGAVHRWAARHVAEPVDSTVRFGFDTSDVPDGDAVVGWYADRLRDLCEVLRDTDPDRPVRAFGRPGLARFWFRRQAHETAVHRWDLQNASEAGPSPIDAALAVDGIAEWFEVFVPRVLRRADLPEGAVGTVVGVRPDDADGHTVRLASDGATTEPHARPDVVVRGSASDILLGLWRRIPMRDLTVDGDTPTVDALLDVVRV</sequence>
<comment type="caution">
    <text evidence="3">The sequence shown here is derived from an EMBL/GenBank/DDBJ whole genome shotgun (WGS) entry which is preliminary data.</text>
</comment>
<dbReference type="InterPro" id="IPR017517">
    <property type="entry name" value="Maleyloyr_isom"/>
</dbReference>
<reference evidence="3 4" key="1">
    <citation type="submission" date="2020-08" db="EMBL/GenBank/DDBJ databases">
        <title>Sequencing the genomes of 1000 actinobacteria strains.</title>
        <authorList>
            <person name="Klenk H.-P."/>
        </authorList>
    </citation>
    <scope>NUCLEOTIDE SEQUENCE [LARGE SCALE GENOMIC DNA]</scope>
    <source>
        <strain evidence="3 4">DSM 45298</strain>
    </source>
</reference>
<gene>
    <name evidence="3" type="ORF">BKA16_003756</name>
</gene>
<organism evidence="3 4">
    <name type="scientific">Gordonia humi</name>
    <dbReference type="NCBI Taxonomy" id="686429"/>
    <lineage>
        <taxon>Bacteria</taxon>
        <taxon>Bacillati</taxon>
        <taxon>Actinomycetota</taxon>
        <taxon>Actinomycetes</taxon>
        <taxon>Mycobacteriales</taxon>
        <taxon>Gordoniaceae</taxon>
        <taxon>Gordonia</taxon>
    </lineage>
</organism>
<accession>A0A840F3I6</accession>
<dbReference type="InterPro" id="IPR034660">
    <property type="entry name" value="DinB/YfiT-like"/>
</dbReference>
<feature type="domain" description="Mycothiol-dependent maleylpyruvate isomerase metal-binding" evidence="2">
    <location>
        <begin position="25"/>
        <end position="131"/>
    </location>
</feature>
<keyword evidence="4" id="KW-1185">Reference proteome</keyword>
<proteinExistence type="predicted"/>
<dbReference type="InterPro" id="IPR024344">
    <property type="entry name" value="MDMPI_metal-binding"/>
</dbReference>
<dbReference type="PANTHER" id="PTHR40758:SF1">
    <property type="entry name" value="CONSERVED PROTEIN"/>
    <property type="match status" value="1"/>
</dbReference>
<dbReference type="PANTHER" id="PTHR40758">
    <property type="entry name" value="CONSERVED PROTEIN"/>
    <property type="match status" value="1"/>
</dbReference>
<dbReference type="GO" id="GO:0046872">
    <property type="term" value="F:metal ion binding"/>
    <property type="evidence" value="ECO:0007669"/>
    <property type="project" value="InterPro"/>
</dbReference>
<dbReference type="Pfam" id="PF11716">
    <property type="entry name" value="MDMPI_N"/>
    <property type="match status" value="1"/>
</dbReference>
<dbReference type="SUPFAM" id="SSF109854">
    <property type="entry name" value="DinB/YfiT-like putative metalloenzymes"/>
    <property type="match status" value="1"/>
</dbReference>
<dbReference type="Pfam" id="PF07398">
    <property type="entry name" value="MDMPI_C"/>
    <property type="match status" value="1"/>
</dbReference>
<feature type="domain" description="MDMPI C-terminal" evidence="1">
    <location>
        <begin position="145"/>
        <end position="237"/>
    </location>
</feature>
<dbReference type="EMBL" id="JACIFP010000001">
    <property type="protein sequence ID" value="MBB4137204.1"/>
    <property type="molecule type" value="Genomic_DNA"/>
</dbReference>
<dbReference type="GO" id="GO:0005886">
    <property type="term" value="C:plasma membrane"/>
    <property type="evidence" value="ECO:0007669"/>
    <property type="project" value="TreeGrafter"/>
</dbReference>
<dbReference type="Proteomes" id="UP000551501">
    <property type="component" value="Unassembled WGS sequence"/>
</dbReference>
<evidence type="ECO:0000259" key="2">
    <source>
        <dbReference type="Pfam" id="PF11716"/>
    </source>
</evidence>
<evidence type="ECO:0000313" key="3">
    <source>
        <dbReference type="EMBL" id="MBB4137204.1"/>
    </source>
</evidence>
<evidence type="ECO:0000313" key="4">
    <source>
        <dbReference type="Proteomes" id="UP000551501"/>
    </source>
</evidence>
<dbReference type="RefSeq" id="WP_183372088.1">
    <property type="nucleotide sequence ID" value="NZ_BAABHL010000126.1"/>
</dbReference>